<feature type="compositionally biased region" description="Polar residues" evidence="1">
    <location>
        <begin position="11"/>
        <end position="20"/>
    </location>
</feature>
<feature type="region of interest" description="Disordered" evidence="1">
    <location>
        <begin position="1"/>
        <end position="29"/>
    </location>
</feature>
<proteinExistence type="predicted"/>
<dbReference type="AlphaFoldDB" id="A0A212IVL5"/>
<gene>
    <name evidence="2" type="ORF">KL86DYS2_10143</name>
</gene>
<protein>
    <submittedName>
        <fullName evidence="2">Uncharacterized protein</fullName>
    </submittedName>
</protein>
<name>A0A212IVL5_9BACT</name>
<sequence>MYDEQKRQTTRGEISITQVKGETKPQIDEHRATSPEAYYMEYSAYLCGR</sequence>
<accession>A0A212IVL5</accession>
<organism evidence="2">
    <name type="scientific">uncultured Dysgonomonas sp</name>
    <dbReference type="NCBI Taxonomy" id="206096"/>
    <lineage>
        <taxon>Bacteria</taxon>
        <taxon>Pseudomonadati</taxon>
        <taxon>Bacteroidota</taxon>
        <taxon>Bacteroidia</taxon>
        <taxon>Bacteroidales</taxon>
        <taxon>Dysgonomonadaceae</taxon>
        <taxon>Dysgonomonas</taxon>
        <taxon>environmental samples</taxon>
    </lineage>
</organism>
<reference evidence="2" key="1">
    <citation type="submission" date="2016-04" db="EMBL/GenBank/DDBJ databases">
        <authorList>
            <person name="Evans L.H."/>
            <person name="Alamgir A."/>
            <person name="Owens N."/>
            <person name="Weber N.D."/>
            <person name="Virtaneva K."/>
            <person name="Barbian K."/>
            <person name="Babar A."/>
            <person name="Rosenke K."/>
        </authorList>
    </citation>
    <scope>NUCLEOTIDE SEQUENCE</scope>
    <source>
        <strain evidence="2">86-2</strain>
    </source>
</reference>
<evidence type="ECO:0000313" key="2">
    <source>
        <dbReference type="EMBL" id="SBV91199.1"/>
    </source>
</evidence>
<evidence type="ECO:0000256" key="1">
    <source>
        <dbReference type="SAM" id="MobiDB-lite"/>
    </source>
</evidence>
<dbReference type="EMBL" id="FLUL01000001">
    <property type="protein sequence ID" value="SBV91199.1"/>
    <property type="molecule type" value="Genomic_DNA"/>
</dbReference>